<evidence type="ECO:0000256" key="16">
    <source>
        <dbReference type="ARBA" id="ARBA00022840"/>
    </source>
</evidence>
<evidence type="ECO:0000256" key="12">
    <source>
        <dbReference type="ARBA" id="ARBA00022697"/>
    </source>
</evidence>
<dbReference type="InterPro" id="IPR042199">
    <property type="entry name" value="AsparK_Bifunc_asparK/hSer_DH"/>
</dbReference>
<keyword evidence="10 27" id="KW-0028">Amino-acid biosynthesis</keyword>
<comment type="catalytic activity">
    <reaction evidence="24">
        <text>L-aspartate + ATP = 4-phospho-L-aspartate + ADP</text>
        <dbReference type="Rhea" id="RHEA:23776"/>
        <dbReference type="ChEBI" id="CHEBI:29991"/>
        <dbReference type="ChEBI" id="CHEBI:30616"/>
        <dbReference type="ChEBI" id="CHEBI:57535"/>
        <dbReference type="ChEBI" id="CHEBI:456216"/>
        <dbReference type="EC" id="2.7.2.4"/>
    </reaction>
    <physiologicalReaction direction="left-to-right" evidence="24">
        <dbReference type="Rhea" id="RHEA:23777"/>
    </physiologicalReaction>
</comment>
<evidence type="ECO:0000256" key="26">
    <source>
        <dbReference type="ARBA" id="ARBA00049031"/>
    </source>
</evidence>
<dbReference type="PROSITE" id="PS01042">
    <property type="entry name" value="HOMOSER_DHGENASE"/>
    <property type="match status" value="1"/>
</dbReference>
<comment type="pathway">
    <text evidence="3 27">Amino-acid biosynthesis; L-methionine biosynthesis via de novo pathway; L-homoserine from L-aspartate: step 1/3.</text>
</comment>
<dbReference type="Pfam" id="PF03447">
    <property type="entry name" value="NAD_binding_3"/>
    <property type="match status" value="1"/>
</dbReference>
<evidence type="ECO:0000256" key="14">
    <source>
        <dbReference type="ARBA" id="ARBA00022741"/>
    </source>
</evidence>
<dbReference type="InterPro" id="IPR019811">
    <property type="entry name" value="HDH_CS"/>
</dbReference>
<dbReference type="GO" id="GO:0004072">
    <property type="term" value="F:aspartate kinase activity"/>
    <property type="evidence" value="ECO:0007669"/>
    <property type="project" value="UniProtKB-UniRule"/>
</dbReference>
<comment type="pathway">
    <text evidence="6 27">Amino-acid biosynthesis; L-threonine biosynthesis; L-threonine from L-aspartate: step 1/5.</text>
</comment>
<proteinExistence type="inferred from homology"/>
<comment type="pathway">
    <text evidence="2 27">Amino-acid biosynthesis; L-lysine biosynthesis via DAP pathway; (S)-tetrahydrodipicolinate from L-aspartate: step 1/4.</text>
</comment>
<keyword evidence="16 27" id="KW-0067">ATP-binding</keyword>
<evidence type="ECO:0000256" key="23">
    <source>
        <dbReference type="ARBA" id="ARBA00044938"/>
    </source>
</evidence>
<dbReference type="GO" id="GO:0050661">
    <property type="term" value="F:NADP binding"/>
    <property type="evidence" value="ECO:0007669"/>
    <property type="project" value="UniProtKB-UniRule"/>
</dbReference>
<feature type="domain" description="Homoserine dehydrogenase catalytic" evidence="29">
    <location>
        <begin position="606"/>
        <end position="801"/>
    </location>
</feature>
<dbReference type="AlphaFoldDB" id="A0A1A7NQ56"/>
<evidence type="ECO:0000256" key="11">
    <source>
        <dbReference type="ARBA" id="ARBA00022679"/>
    </source>
</evidence>
<evidence type="ECO:0000256" key="21">
    <source>
        <dbReference type="ARBA" id="ARBA00023167"/>
    </source>
</evidence>
<accession>A0A1A7NQ56</accession>
<evidence type="ECO:0000313" key="32">
    <source>
        <dbReference type="Proteomes" id="UP000092649"/>
    </source>
</evidence>
<evidence type="ECO:0000256" key="15">
    <source>
        <dbReference type="ARBA" id="ARBA00022777"/>
    </source>
</evidence>
<keyword evidence="32" id="KW-1185">Reference proteome</keyword>
<dbReference type="UniPathway" id="UPA00034">
    <property type="reaction ID" value="UER00015"/>
</dbReference>
<dbReference type="InterPro" id="IPR001048">
    <property type="entry name" value="Asp/Glu/Uridylate_kinase"/>
</dbReference>
<dbReference type="InterPro" id="IPR005106">
    <property type="entry name" value="Asp/hSer_DH_NAD-bd"/>
</dbReference>
<dbReference type="GO" id="GO:0009090">
    <property type="term" value="P:homoserine biosynthetic process"/>
    <property type="evidence" value="ECO:0007669"/>
    <property type="project" value="UniProtKB-ARBA"/>
</dbReference>
<dbReference type="Gene3D" id="3.40.1160.10">
    <property type="entry name" value="Acetylglutamate kinase-like"/>
    <property type="match status" value="1"/>
</dbReference>
<evidence type="ECO:0000256" key="10">
    <source>
        <dbReference type="ARBA" id="ARBA00022605"/>
    </source>
</evidence>
<evidence type="ECO:0000256" key="17">
    <source>
        <dbReference type="ARBA" id="ARBA00022857"/>
    </source>
</evidence>
<dbReference type="FunFam" id="3.30.360.10:FF:000006">
    <property type="entry name" value="Bifunctional aspartokinase/homoserine dehydrogenase"/>
    <property type="match status" value="1"/>
</dbReference>
<dbReference type="UniPathway" id="UPA00050">
    <property type="reaction ID" value="UER00063"/>
</dbReference>
<feature type="domain" description="Aspartate/homoserine dehydrogenase NAD-binding" evidence="30">
    <location>
        <begin position="459"/>
        <end position="597"/>
    </location>
</feature>
<evidence type="ECO:0000256" key="5">
    <source>
        <dbReference type="ARBA" id="ARBA00005062"/>
    </source>
</evidence>
<dbReference type="PANTHER" id="PTHR43070">
    <property type="match status" value="1"/>
</dbReference>
<comment type="similarity">
    <text evidence="7 27">In the C-terminal section; belongs to the homoserine dehydrogenase family.</text>
</comment>
<dbReference type="InterPro" id="IPR036291">
    <property type="entry name" value="NAD(P)-bd_dom_sf"/>
</dbReference>
<dbReference type="PROSITE" id="PS00324">
    <property type="entry name" value="ASPARTOKINASE"/>
    <property type="match status" value="1"/>
</dbReference>
<keyword evidence="20" id="KW-0915">Sodium</keyword>
<evidence type="ECO:0000256" key="13">
    <source>
        <dbReference type="ARBA" id="ARBA00022723"/>
    </source>
</evidence>
<keyword evidence="13" id="KW-0479">Metal-binding</keyword>
<comment type="subunit">
    <text evidence="9 27">Homotetramer.</text>
</comment>
<dbReference type="PIRSF" id="PIRSF000727">
    <property type="entry name" value="ThrA"/>
    <property type="match status" value="1"/>
</dbReference>
<comment type="cofactor">
    <cofactor evidence="1">
        <name>a metal cation</name>
        <dbReference type="ChEBI" id="CHEBI:25213"/>
    </cofactor>
</comment>
<dbReference type="GO" id="GO:0046872">
    <property type="term" value="F:metal ion binding"/>
    <property type="evidence" value="ECO:0007669"/>
    <property type="project" value="UniProtKB-KW"/>
</dbReference>
<evidence type="ECO:0000256" key="4">
    <source>
        <dbReference type="ARBA" id="ARBA00005056"/>
    </source>
</evidence>
<comment type="function">
    <text evidence="23">Bifunctional aspartate kinase and homoserine dehydrogenase that catalyzes the first and the third steps toward the synthesis of lysine, methionine and threonine from aspartate.</text>
</comment>
<evidence type="ECO:0000256" key="7">
    <source>
        <dbReference type="ARBA" id="ARBA00007952"/>
    </source>
</evidence>
<comment type="pathway">
    <text evidence="5 27">Amino-acid biosynthesis; L-methionine biosynthesis via de novo pathway; L-homoserine from L-aspartate: step 3/3.</text>
</comment>
<keyword evidence="14 27" id="KW-0547">Nucleotide-binding</keyword>
<evidence type="ECO:0000256" key="24">
    <source>
        <dbReference type="ARBA" id="ARBA00048561"/>
    </source>
</evidence>
<evidence type="ECO:0000259" key="28">
    <source>
        <dbReference type="Pfam" id="PF00696"/>
    </source>
</evidence>
<keyword evidence="22" id="KW-0511">Multifunctional enzyme</keyword>
<evidence type="ECO:0000259" key="29">
    <source>
        <dbReference type="Pfam" id="PF00742"/>
    </source>
</evidence>
<dbReference type="Gene3D" id="1.20.120.1320">
    <property type="entry name" value="Aspartokinase, catalytic domain"/>
    <property type="match status" value="1"/>
</dbReference>
<keyword evidence="18 27" id="KW-0560">Oxidoreductase</keyword>
<comment type="similarity">
    <text evidence="8 27">In the N-terminal section; belongs to the aspartokinase family.</text>
</comment>
<name>A0A1A7NQ56_9PAST</name>
<dbReference type="PATRIC" id="fig|505341.3.peg.2065"/>
<dbReference type="SUPFAM" id="SSF51735">
    <property type="entry name" value="NAD(P)-binding Rossmann-fold domains"/>
    <property type="match status" value="1"/>
</dbReference>
<evidence type="ECO:0000256" key="25">
    <source>
        <dbReference type="ARBA" id="ARBA00048841"/>
    </source>
</evidence>
<keyword evidence="21" id="KW-0486">Methionine biosynthesis</keyword>
<evidence type="ECO:0000256" key="22">
    <source>
        <dbReference type="ARBA" id="ARBA00023268"/>
    </source>
</evidence>
<dbReference type="GO" id="GO:0009086">
    <property type="term" value="P:methionine biosynthetic process"/>
    <property type="evidence" value="ECO:0007669"/>
    <property type="project" value="UniProtKB-KW"/>
</dbReference>
<reference evidence="31 32" key="1">
    <citation type="submission" date="2014-11" db="EMBL/GenBank/DDBJ databases">
        <title>Pan-genome of Gallibacterium spp.</title>
        <authorList>
            <person name="Kudirkiene E."/>
            <person name="Bojesen A.M."/>
        </authorList>
    </citation>
    <scope>NUCLEOTIDE SEQUENCE [LARGE SCALE GENOMIC DNA]</scope>
    <source>
        <strain evidence="31 32">F150</strain>
    </source>
</reference>
<comment type="catalytic activity">
    <reaction evidence="26">
        <text>L-homoserine + NAD(+) = L-aspartate 4-semialdehyde + NADH + H(+)</text>
        <dbReference type="Rhea" id="RHEA:15757"/>
        <dbReference type="ChEBI" id="CHEBI:15378"/>
        <dbReference type="ChEBI" id="CHEBI:57476"/>
        <dbReference type="ChEBI" id="CHEBI:57540"/>
        <dbReference type="ChEBI" id="CHEBI:57945"/>
        <dbReference type="ChEBI" id="CHEBI:537519"/>
        <dbReference type="EC" id="1.1.1.3"/>
    </reaction>
    <physiologicalReaction direction="right-to-left" evidence="26">
        <dbReference type="Rhea" id="RHEA:15759"/>
    </physiologicalReaction>
</comment>
<evidence type="ECO:0000259" key="30">
    <source>
        <dbReference type="Pfam" id="PF03447"/>
    </source>
</evidence>
<dbReference type="PANTHER" id="PTHR43070:SF5">
    <property type="entry name" value="HOMOSERINE DEHYDROGENASE"/>
    <property type="match status" value="1"/>
</dbReference>
<comment type="pathway">
    <text evidence="4 27">Amino-acid biosynthesis; L-threonine biosynthesis; L-threonine from L-aspartate: step 3/5.</text>
</comment>
<evidence type="ECO:0000256" key="27">
    <source>
        <dbReference type="PIRNR" id="PIRNR000727"/>
    </source>
</evidence>
<dbReference type="SUPFAM" id="SSF55347">
    <property type="entry name" value="Glyceraldehyde-3-phosphate dehydrogenase-like, C-terminal domain"/>
    <property type="match status" value="1"/>
</dbReference>
<keyword evidence="15 27" id="KW-0418">Kinase</keyword>
<evidence type="ECO:0000256" key="2">
    <source>
        <dbReference type="ARBA" id="ARBA00004766"/>
    </source>
</evidence>
<organism evidence="31 32">
    <name type="scientific">Gallibacterium salpingitidis</name>
    <dbReference type="NCBI Taxonomy" id="505341"/>
    <lineage>
        <taxon>Bacteria</taxon>
        <taxon>Pseudomonadati</taxon>
        <taxon>Pseudomonadota</taxon>
        <taxon>Gammaproteobacteria</taxon>
        <taxon>Pasteurellales</taxon>
        <taxon>Pasteurellaceae</taxon>
        <taxon>Gallibacterium</taxon>
    </lineage>
</organism>
<dbReference type="GO" id="GO:0009089">
    <property type="term" value="P:lysine biosynthetic process via diaminopimelate"/>
    <property type="evidence" value="ECO:0007669"/>
    <property type="project" value="UniProtKB-UniRule"/>
</dbReference>
<dbReference type="NCBIfam" id="NF007003">
    <property type="entry name" value="PRK09466.1"/>
    <property type="match status" value="1"/>
</dbReference>
<dbReference type="UniPathway" id="UPA00051">
    <property type="reaction ID" value="UER00462"/>
</dbReference>
<dbReference type="InterPro" id="IPR036393">
    <property type="entry name" value="AceGlu_kinase-like_sf"/>
</dbReference>
<evidence type="ECO:0000256" key="6">
    <source>
        <dbReference type="ARBA" id="ARBA00005139"/>
    </source>
</evidence>
<dbReference type="GO" id="GO:0005524">
    <property type="term" value="F:ATP binding"/>
    <property type="evidence" value="ECO:0007669"/>
    <property type="project" value="UniProtKB-UniRule"/>
</dbReference>
<evidence type="ECO:0000256" key="18">
    <source>
        <dbReference type="ARBA" id="ARBA00023002"/>
    </source>
</evidence>
<comment type="catalytic activity">
    <reaction evidence="25">
        <text>L-homoserine + NADP(+) = L-aspartate 4-semialdehyde + NADPH + H(+)</text>
        <dbReference type="Rhea" id="RHEA:15761"/>
        <dbReference type="ChEBI" id="CHEBI:15378"/>
        <dbReference type="ChEBI" id="CHEBI:57476"/>
        <dbReference type="ChEBI" id="CHEBI:57783"/>
        <dbReference type="ChEBI" id="CHEBI:58349"/>
        <dbReference type="ChEBI" id="CHEBI:537519"/>
        <dbReference type="EC" id="1.1.1.3"/>
    </reaction>
    <physiologicalReaction direction="right-to-left" evidence="25">
        <dbReference type="Rhea" id="RHEA:15763"/>
    </physiologicalReaction>
</comment>
<dbReference type="Gene3D" id="3.30.360.10">
    <property type="entry name" value="Dihydrodipicolinate Reductase, domain 2"/>
    <property type="match status" value="1"/>
</dbReference>
<dbReference type="InterPro" id="IPR001341">
    <property type="entry name" value="Asp_kinase"/>
</dbReference>
<dbReference type="InterPro" id="IPR018042">
    <property type="entry name" value="Aspartate_kinase_CS"/>
</dbReference>
<dbReference type="CDD" id="cd04243">
    <property type="entry name" value="AAK_AK-HSDH-like"/>
    <property type="match status" value="1"/>
</dbReference>
<dbReference type="GO" id="GO:0009088">
    <property type="term" value="P:threonine biosynthetic process"/>
    <property type="evidence" value="ECO:0007669"/>
    <property type="project" value="UniProtKB-UniRule"/>
</dbReference>
<gene>
    <name evidence="31" type="primary">metL</name>
    <name evidence="31" type="ORF">QS62_10315</name>
</gene>
<sequence>MQTVSRYQVHKFGGSSLANVDCIRGVASIIQNYSRETDIIVISAIGKTTNLLIEWVEASHKDTVSANRILQSLRHQYLSLVNALLNHPEEVAQAFVDDTLYLSALLDKPFSEAIYAEVVGHGEIWSTRLVTAYLNQQGIPSVFVDARDFMMAERTVLPKVRVAPSKRRLQTILDAYPDKRLIITGFISRNADGETVLLGRNGSDYSATQIAGLADIENVTIWSDVAGVYSADPRYVKNATLLPLLRLDEANELARLGAPVLHSRTLEPVREFQLKLQLRSSLKPNEGTTRVEHVYSSSAQGKIVTFHNHIGWIELVIPQNQVLQSWLQRFRAWLQEYQLDALVEQFVESSRTLRLVYTNEYIDTAFMQFKQLPLITDSISIRYDLSLLGIVGAGVCQNSLQMLRFSQMLKTQPLEFMWQSDDNISVVAIMRQSVSRELLRNVHDDLFRAHKTVGLVVLGKGEVAKTWVNLFRQEQEKIAARSHFDFSLIGIVSSQKAWLDHQGLLPQIKENNWDNQFEQQAREFVPDELTQWMSMHPFDELVILDFTNSDEVAAHYPDYAKYGFHVISANKRAAAFDLDKYHQIEAAFLQSGSYWLYNATVGGGLPINTTIHDLVESGDTVLSIEGTFSSTLAWLFYQYDGSVPFSMLLEQAWQQGMTERDPREDLCGLDALRKLLIVARTAGYDLDRTDVKVESLIPESMLELPLTDFFEQLHEIEPFINEHYHDAKEEHGVLRYVVRFLANGQSKIGLEICGSDDPIGRVLPGENIFLIRSLWYRDNPLVIHGPSAGVKMTAGAIQADLNRLVKLL</sequence>
<keyword evidence="19" id="KW-0520">NAD</keyword>
<keyword evidence="17 27" id="KW-0521">NADP</keyword>
<evidence type="ECO:0000256" key="19">
    <source>
        <dbReference type="ARBA" id="ARBA00023027"/>
    </source>
</evidence>
<evidence type="ECO:0000256" key="8">
    <source>
        <dbReference type="ARBA" id="ARBA00010046"/>
    </source>
</evidence>
<dbReference type="Proteomes" id="UP000092649">
    <property type="component" value="Unassembled WGS sequence"/>
</dbReference>
<evidence type="ECO:0000313" key="31">
    <source>
        <dbReference type="EMBL" id="OBW91661.1"/>
    </source>
</evidence>
<dbReference type="EC" id="2.7.2.4" evidence="27"/>
<keyword evidence="11 27" id="KW-0808">Transferase</keyword>
<dbReference type="EMBL" id="JTJL01000060">
    <property type="protein sequence ID" value="OBW91661.1"/>
    <property type="molecule type" value="Genomic_DNA"/>
</dbReference>
<dbReference type="InterPro" id="IPR011147">
    <property type="entry name" value="Bifunc_Aspkin/hSer_DH"/>
</dbReference>
<protein>
    <recommendedName>
        <fullName evidence="27">Bifunctional aspartokinase/homoserine dehydrogenase</fullName>
    </recommendedName>
    <domain>
        <recommendedName>
            <fullName evidence="27">Aspartokinase</fullName>
            <ecNumber evidence="27">2.7.2.4</ecNumber>
        </recommendedName>
    </domain>
    <domain>
        <recommendedName>
            <fullName evidence="27">Homoserine dehydrogenase</fullName>
            <ecNumber evidence="27">1.1.1.3</ecNumber>
        </recommendedName>
    </domain>
</protein>
<feature type="domain" description="Aspartate/glutamate/uridylate kinase" evidence="28">
    <location>
        <begin position="8"/>
        <end position="277"/>
    </location>
</feature>
<dbReference type="Pfam" id="PF00742">
    <property type="entry name" value="Homoserine_dh"/>
    <property type="match status" value="1"/>
</dbReference>
<dbReference type="Pfam" id="PF00696">
    <property type="entry name" value="AA_kinase"/>
    <property type="match status" value="1"/>
</dbReference>
<dbReference type="InterPro" id="IPR001342">
    <property type="entry name" value="HDH_cat"/>
</dbReference>
<dbReference type="NCBIfam" id="TIGR00657">
    <property type="entry name" value="asp_kinases"/>
    <property type="match status" value="1"/>
</dbReference>
<dbReference type="EC" id="1.1.1.3" evidence="27"/>
<dbReference type="InterPro" id="IPR049638">
    <property type="entry name" value="AK-HD"/>
</dbReference>
<comment type="caution">
    <text evidence="31">The sequence shown here is derived from an EMBL/GenBank/DDBJ whole genome shotgun (WGS) entry which is preliminary data.</text>
</comment>
<evidence type="ECO:0000256" key="9">
    <source>
        <dbReference type="ARBA" id="ARBA00011881"/>
    </source>
</evidence>
<evidence type="ECO:0000256" key="3">
    <source>
        <dbReference type="ARBA" id="ARBA00004986"/>
    </source>
</evidence>
<dbReference type="Gene3D" id="3.40.50.720">
    <property type="entry name" value="NAD(P)-binding Rossmann-like Domain"/>
    <property type="match status" value="1"/>
</dbReference>
<evidence type="ECO:0000256" key="20">
    <source>
        <dbReference type="ARBA" id="ARBA00023053"/>
    </source>
</evidence>
<keyword evidence="12" id="KW-0791">Threonine biosynthesis</keyword>
<dbReference type="SUPFAM" id="SSF53633">
    <property type="entry name" value="Carbamate kinase-like"/>
    <property type="match status" value="1"/>
</dbReference>
<dbReference type="GO" id="GO:0004412">
    <property type="term" value="F:homoserine dehydrogenase activity"/>
    <property type="evidence" value="ECO:0007669"/>
    <property type="project" value="UniProtKB-UniRule"/>
</dbReference>
<evidence type="ECO:0000256" key="1">
    <source>
        <dbReference type="ARBA" id="ARBA00001920"/>
    </source>
</evidence>